<dbReference type="RefSeq" id="WP_320321313.1">
    <property type="nucleotide sequence ID" value="NZ_JAVIIP010000012.1"/>
</dbReference>
<comment type="caution">
    <text evidence="1">The sequence shown here is derived from an EMBL/GenBank/DDBJ whole genome shotgun (WGS) entry which is preliminary data.</text>
</comment>
<dbReference type="Proteomes" id="UP001276564">
    <property type="component" value="Unassembled WGS sequence"/>
</dbReference>
<reference evidence="1 2" key="1">
    <citation type="submission" date="2023-08" db="EMBL/GenBank/DDBJ databases">
        <title>Implementing the SeqCode for naming new Mesorhizobium species isolated from Vachellia karroo root nodules.</title>
        <authorList>
            <person name="Van Lill M."/>
        </authorList>
    </citation>
    <scope>NUCLEOTIDE SEQUENCE [LARGE SCALE GENOMIC DNA]</scope>
    <source>
        <strain evidence="1 2">VK4B</strain>
    </source>
</reference>
<gene>
    <name evidence="1" type="ORF">RFM23_21530</name>
</gene>
<dbReference type="EMBL" id="JAVIIP010000012">
    <property type="protein sequence ID" value="MDX8540204.1"/>
    <property type="molecule type" value="Genomic_DNA"/>
</dbReference>
<accession>A0ABU5ASC7</accession>
<evidence type="ECO:0000313" key="2">
    <source>
        <dbReference type="Proteomes" id="UP001276564"/>
    </source>
</evidence>
<protein>
    <submittedName>
        <fullName evidence="1">Uncharacterized protein</fullName>
    </submittedName>
</protein>
<evidence type="ECO:0000313" key="1">
    <source>
        <dbReference type="EMBL" id="MDX8540204.1"/>
    </source>
</evidence>
<sequence>MLDSIAWRRILESIQLAIRPMEQVEKEGAMHPVNFLFEDVYRNDWGIASATLSEKRRNKASPWKRELRFIVDRKRG</sequence>
<proteinExistence type="predicted"/>
<name>A0ABU5ASC7_9HYPH</name>
<keyword evidence="2" id="KW-1185">Reference proteome</keyword>
<organism evidence="1 2">
    <name type="scientific">Mesorhizobium abyssinicae</name>
    <dbReference type="NCBI Taxonomy" id="1209958"/>
    <lineage>
        <taxon>Bacteria</taxon>
        <taxon>Pseudomonadati</taxon>
        <taxon>Pseudomonadota</taxon>
        <taxon>Alphaproteobacteria</taxon>
        <taxon>Hyphomicrobiales</taxon>
        <taxon>Phyllobacteriaceae</taxon>
        <taxon>Mesorhizobium</taxon>
    </lineage>
</organism>